<dbReference type="PANTHER" id="PTHR35910:SF6">
    <property type="entry name" value="2EXR DOMAIN-CONTAINING PROTEIN"/>
    <property type="match status" value="1"/>
</dbReference>
<feature type="domain" description="2EXR" evidence="1">
    <location>
        <begin position="20"/>
        <end position="176"/>
    </location>
</feature>
<reference evidence="2 3" key="1">
    <citation type="submission" date="2016-03" db="EMBL/GenBank/DDBJ databases">
        <authorList>
            <person name="Ploux O."/>
        </authorList>
    </citation>
    <scope>NUCLEOTIDE SEQUENCE [LARGE SCALE GENOMIC DNA]</scope>
    <source>
        <strain evidence="2 3">UAMH 11012</strain>
    </source>
</reference>
<dbReference type="InterPro" id="IPR045518">
    <property type="entry name" value="2EXR"/>
</dbReference>
<evidence type="ECO:0000313" key="3">
    <source>
        <dbReference type="Proteomes" id="UP000184330"/>
    </source>
</evidence>
<name>A0A1L7XDF0_9HELO</name>
<dbReference type="AlphaFoldDB" id="A0A1L7XDF0"/>
<sequence>MSAIPSDPSASDQIPDERTFTCFPKLPREIRLMIWEAALPGPRIVHIRHKSLQKTIGQWEQENNALWPAFNGEMVPIPDDYIIEQLYLSDERDSSDRHAAARFQVRDELYYSSIDFRAADDHRKAHLQGLASDLSTPQNLLACREAYEVVAKRYTRAFACPLSIPQTYFNFESDTLYLRYDTFTGSYKQTLPSEWAGLVLIGQTLDSGFGIEDTDNVRKVRRLAILLDEDEDELVREYQVMRDILCIFPCLEKLYLVVNHLVYGSENDIQHADMSALALIDPIDVEEAVRTWDAYDPSRETDRDNVRLPVIRGLDEDFSDYVGMDELKQWNQDNHEAGKDWVIPKLEFKLMVHESSKRLLEASKRLCEARIKSNLLDRELEELEKEKIMRAQQT</sequence>
<dbReference type="OrthoDB" id="3557569at2759"/>
<keyword evidence="3" id="KW-1185">Reference proteome</keyword>
<dbReference type="PANTHER" id="PTHR35910">
    <property type="entry name" value="2EXR DOMAIN-CONTAINING PROTEIN"/>
    <property type="match status" value="1"/>
</dbReference>
<dbReference type="EMBL" id="FJOG01000022">
    <property type="protein sequence ID" value="CZR63016.1"/>
    <property type="molecule type" value="Genomic_DNA"/>
</dbReference>
<proteinExistence type="predicted"/>
<dbReference type="Pfam" id="PF20150">
    <property type="entry name" value="2EXR"/>
    <property type="match status" value="1"/>
</dbReference>
<gene>
    <name evidence="2" type="ORF">PAC_12913</name>
</gene>
<dbReference type="Proteomes" id="UP000184330">
    <property type="component" value="Unassembled WGS sequence"/>
</dbReference>
<protein>
    <recommendedName>
        <fullName evidence="1">2EXR domain-containing protein</fullName>
    </recommendedName>
</protein>
<organism evidence="2 3">
    <name type="scientific">Phialocephala subalpina</name>
    <dbReference type="NCBI Taxonomy" id="576137"/>
    <lineage>
        <taxon>Eukaryota</taxon>
        <taxon>Fungi</taxon>
        <taxon>Dikarya</taxon>
        <taxon>Ascomycota</taxon>
        <taxon>Pezizomycotina</taxon>
        <taxon>Leotiomycetes</taxon>
        <taxon>Helotiales</taxon>
        <taxon>Mollisiaceae</taxon>
        <taxon>Phialocephala</taxon>
        <taxon>Phialocephala fortinii species complex</taxon>
    </lineage>
</organism>
<accession>A0A1L7XDF0</accession>
<evidence type="ECO:0000313" key="2">
    <source>
        <dbReference type="EMBL" id="CZR63016.1"/>
    </source>
</evidence>
<evidence type="ECO:0000259" key="1">
    <source>
        <dbReference type="Pfam" id="PF20150"/>
    </source>
</evidence>